<evidence type="ECO:0000313" key="1">
    <source>
        <dbReference type="EMBL" id="CBJ12280.1"/>
    </source>
</evidence>
<evidence type="ECO:0000313" key="2">
    <source>
        <dbReference type="Proteomes" id="UP000001060"/>
    </source>
</evidence>
<proteinExistence type="predicted"/>
<dbReference type="KEGG" id="llo:LLO_1899"/>
<dbReference type="EMBL" id="FN650140">
    <property type="protein sequence ID" value="CBJ12280.1"/>
    <property type="molecule type" value="Genomic_DNA"/>
</dbReference>
<sequence>MSKEKFNDPKSKINRTQWSFIETSQKILKSTEEKKITHEEKNINSYDNMIEAEKSVNVSHPSLPKP</sequence>
<dbReference type="RefSeq" id="WP_003636900.1">
    <property type="nucleotide sequence ID" value="NC_013861.1"/>
</dbReference>
<dbReference type="eggNOG" id="ENOG50300AJ">
    <property type="taxonomic scope" value="Bacteria"/>
</dbReference>
<dbReference type="OrthoDB" id="9927027at2"/>
<dbReference type="Proteomes" id="UP000001060">
    <property type="component" value="Chromosome"/>
</dbReference>
<gene>
    <name evidence="1" type="ordered locus">LLO_1899</name>
</gene>
<dbReference type="HOGENOM" id="CLU_2825808_0_0_6"/>
<dbReference type="AlphaFoldDB" id="D3HTN3"/>
<accession>D3HTN3</accession>
<name>D3HTN3_LEGLN</name>
<keyword evidence="2" id="KW-1185">Reference proteome</keyword>
<protein>
    <submittedName>
        <fullName evidence="1">Uncharacterized protein</fullName>
    </submittedName>
</protein>
<organism evidence="1 2">
    <name type="scientific">Legionella longbeachae serogroup 1 (strain NSW150)</name>
    <dbReference type="NCBI Taxonomy" id="661367"/>
    <lineage>
        <taxon>Bacteria</taxon>
        <taxon>Pseudomonadati</taxon>
        <taxon>Pseudomonadota</taxon>
        <taxon>Gammaproteobacteria</taxon>
        <taxon>Legionellales</taxon>
        <taxon>Legionellaceae</taxon>
        <taxon>Legionella</taxon>
    </lineage>
</organism>
<reference evidence="1 2" key="1">
    <citation type="journal article" date="2010" name="PLoS Genet.">
        <title>Analysis of the Legionella longbeachae genome and transcriptome uncovers unique strategies to cause Legionnaires' disease.</title>
        <authorList>
            <person name="Cazalet C."/>
            <person name="Gomez-Valero L."/>
            <person name="Rusniok C."/>
            <person name="Lomma M."/>
            <person name="Dervins-Ravault D."/>
            <person name="Newton H."/>
            <person name="Sansom F."/>
            <person name="Jarraud S."/>
            <person name="Zidane N."/>
            <person name="Ma L."/>
            <person name="Bouchier C."/>
            <person name="Etienne J."/>
            <person name="Hartland E."/>
            <person name="Buchrieser C."/>
        </authorList>
    </citation>
    <scope>NUCLEOTIDE SEQUENCE [LARGE SCALE GENOMIC DNA]</scope>
    <source>
        <strain evidence="1 2">NSW150</strain>
    </source>
</reference>
<dbReference type="GeneID" id="40926120"/>